<reference evidence="7" key="1">
    <citation type="submission" date="2022-03" db="EMBL/GenBank/DDBJ databases">
        <authorList>
            <person name="Tunstrom K."/>
        </authorList>
    </citation>
    <scope>NUCLEOTIDE SEQUENCE</scope>
</reference>
<evidence type="ECO:0008006" key="9">
    <source>
        <dbReference type="Google" id="ProtNLM"/>
    </source>
</evidence>
<comment type="subcellular location">
    <subcellularLocation>
        <location evidence="1">Cell membrane</location>
        <topology evidence="1">Multi-pass membrane protein</topology>
    </subcellularLocation>
</comment>
<dbReference type="InterPro" id="IPR013604">
    <property type="entry name" value="7TM_chemorcpt"/>
</dbReference>
<protein>
    <recommendedName>
        <fullName evidence="9">Gustatory receptor</fullName>
    </recommendedName>
</protein>
<evidence type="ECO:0000256" key="4">
    <source>
        <dbReference type="ARBA" id="ARBA00022989"/>
    </source>
</evidence>
<evidence type="ECO:0000256" key="1">
    <source>
        <dbReference type="ARBA" id="ARBA00004651"/>
    </source>
</evidence>
<keyword evidence="2" id="KW-1003">Cell membrane</keyword>
<comment type="caution">
    <text evidence="7">The sequence shown here is derived from an EMBL/GenBank/DDBJ whole genome shotgun (WGS) entry which is preliminary data.</text>
</comment>
<accession>A0AAU9UEZ6</accession>
<evidence type="ECO:0000256" key="5">
    <source>
        <dbReference type="ARBA" id="ARBA00023136"/>
    </source>
</evidence>
<feature type="transmembrane region" description="Helical" evidence="6">
    <location>
        <begin position="181"/>
        <end position="200"/>
    </location>
</feature>
<evidence type="ECO:0000256" key="2">
    <source>
        <dbReference type="ARBA" id="ARBA00022475"/>
    </source>
</evidence>
<evidence type="ECO:0000313" key="7">
    <source>
        <dbReference type="EMBL" id="CAH2096662.1"/>
    </source>
</evidence>
<name>A0AAU9UEZ6_EUPED</name>
<evidence type="ECO:0000256" key="6">
    <source>
        <dbReference type="SAM" id="Phobius"/>
    </source>
</evidence>
<keyword evidence="4 6" id="KW-1133">Transmembrane helix</keyword>
<keyword evidence="3 6" id="KW-0812">Transmembrane</keyword>
<evidence type="ECO:0000256" key="3">
    <source>
        <dbReference type="ARBA" id="ARBA00022692"/>
    </source>
</evidence>
<organism evidence="7 8">
    <name type="scientific">Euphydryas editha</name>
    <name type="common">Edith's checkerspot</name>
    <dbReference type="NCBI Taxonomy" id="104508"/>
    <lineage>
        <taxon>Eukaryota</taxon>
        <taxon>Metazoa</taxon>
        <taxon>Ecdysozoa</taxon>
        <taxon>Arthropoda</taxon>
        <taxon>Hexapoda</taxon>
        <taxon>Insecta</taxon>
        <taxon>Pterygota</taxon>
        <taxon>Neoptera</taxon>
        <taxon>Endopterygota</taxon>
        <taxon>Lepidoptera</taxon>
        <taxon>Glossata</taxon>
        <taxon>Ditrysia</taxon>
        <taxon>Papilionoidea</taxon>
        <taxon>Nymphalidae</taxon>
        <taxon>Nymphalinae</taxon>
        <taxon>Euphydryas</taxon>
    </lineage>
</organism>
<dbReference type="Proteomes" id="UP001153954">
    <property type="component" value="Unassembled WGS sequence"/>
</dbReference>
<keyword evidence="5 6" id="KW-0472">Membrane</keyword>
<keyword evidence="8" id="KW-1185">Reference proteome</keyword>
<dbReference type="Pfam" id="PF08395">
    <property type="entry name" value="7tm_7"/>
    <property type="match status" value="1"/>
</dbReference>
<gene>
    <name evidence="7" type="ORF">EEDITHA_LOCUS11973</name>
</gene>
<sequence>MGTRMSCDNTGTFKIGAEPKTKLEYSRKNVENKSDIGTANVANTIRQLAKYNLKIYEIVRTTTKGDGYLIMLLLLSHMVHVEISWHKIVVWFSSSTELMFRYIIPSMLRMVTHTFELIFCTEVFHQTHAETERTHEIVNYLKSRRCDEEDVNNELELFVRMLLLNKTTYSPLNMCTLSRPLLLKIFGTLVTYLVIILTYGRETKAPELLFENKRTLL</sequence>
<dbReference type="GO" id="GO:0005886">
    <property type="term" value="C:plasma membrane"/>
    <property type="evidence" value="ECO:0007669"/>
    <property type="project" value="UniProtKB-SubCell"/>
</dbReference>
<dbReference type="AlphaFoldDB" id="A0AAU9UEZ6"/>
<dbReference type="GO" id="GO:0050909">
    <property type="term" value="P:sensory perception of taste"/>
    <property type="evidence" value="ECO:0007669"/>
    <property type="project" value="InterPro"/>
</dbReference>
<evidence type="ECO:0000313" key="8">
    <source>
        <dbReference type="Proteomes" id="UP001153954"/>
    </source>
</evidence>
<proteinExistence type="predicted"/>
<dbReference type="EMBL" id="CAKOGL010000016">
    <property type="protein sequence ID" value="CAH2096662.1"/>
    <property type="molecule type" value="Genomic_DNA"/>
</dbReference>